<dbReference type="GO" id="GO:0006865">
    <property type="term" value="P:amino acid transport"/>
    <property type="evidence" value="ECO:0007669"/>
    <property type="project" value="TreeGrafter"/>
</dbReference>
<evidence type="ECO:0000313" key="8">
    <source>
        <dbReference type="EMBL" id="MRI86209.1"/>
    </source>
</evidence>
<evidence type="ECO:0000313" key="10">
    <source>
        <dbReference type="Proteomes" id="UP000469870"/>
    </source>
</evidence>
<dbReference type="SUPFAM" id="SSF53850">
    <property type="entry name" value="Periplasmic binding protein-like II"/>
    <property type="match status" value="1"/>
</dbReference>
<evidence type="ECO:0000313" key="9">
    <source>
        <dbReference type="Proteomes" id="UP000430975"/>
    </source>
</evidence>
<accession>A0A6I2GLT4</accession>
<proteinExistence type="inferred from homology"/>
<dbReference type="SMART" id="SM00062">
    <property type="entry name" value="PBPb"/>
    <property type="match status" value="1"/>
</dbReference>
<evidence type="ECO:0000256" key="1">
    <source>
        <dbReference type="ARBA" id="ARBA00010333"/>
    </source>
</evidence>
<evidence type="ECO:0000313" key="7">
    <source>
        <dbReference type="EMBL" id="MRI81217.1"/>
    </source>
</evidence>
<comment type="caution">
    <text evidence="8">The sequence shown here is derived from an EMBL/GenBank/DDBJ whole genome shotgun (WGS) entry which is preliminary data.</text>
</comment>
<evidence type="ECO:0000256" key="5">
    <source>
        <dbReference type="SAM" id="SignalP"/>
    </source>
</evidence>
<evidence type="ECO:0000256" key="2">
    <source>
        <dbReference type="ARBA" id="ARBA00022448"/>
    </source>
</evidence>
<protein>
    <submittedName>
        <fullName evidence="8">Transporter substrate-binding domain-containing protein</fullName>
    </submittedName>
</protein>
<dbReference type="Pfam" id="PF00497">
    <property type="entry name" value="SBP_bac_3"/>
    <property type="match status" value="1"/>
</dbReference>
<evidence type="ECO:0000256" key="3">
    <source>
        <dbReference type="ARBA" id="ARBA00022729"/>
    </source>
</evidence>
<dbReference type="EMBL" id="WJQR01000003">
    <property type="protein sequence ID" value="MRI81217.1"/>
    <property type="molecule type" value="Genomic_DNA"/>
</dbReference>
<name>A0A6I2GLT4_9LACT</name>
<dbReference type="AlphaFoldDB" id="A0A6I2GLT4"/>
<organism evidence="8 9">
    <name type="scientific">Fundicoccus ignavus</name>
    <dbReference type="NCBI Taxonomy" id="2664442"/>
    <lineage>
        <taxon>Bacteria</taxon>
        <taxon>Bacillati</taxon>
        <taxon>Bacillota</taxon>
        <taxon>Bacilli</taxon>
        <taxon>Lactobacillales</taxon>
        <taxon>Aerococcaceae</taxon>
        <taxon>Fundicoccus</taxon>
    </lineage>
</organism>
<feature type="chain" id="PRO_5033883515" evidence="5">
    <location>
        <begin position="30"/>
        <end position="268"/>
    </location>
</feature>
<dbReference type="InterPro" id="IPR001638">
    <property type="entry name" value="Solute-binding_3/MltF_N"/>
</dbReference>
<dbReference type="PANTHER" id="PTHR30085">
    <property type="entry name" value="AMINO ACID ABC TRANSPORTER PERMEASE"/>
    <property type="match status" value="1"/>
</dbReference>
<feature type="domain" description="Solute-binding protein family 3/N-terminal" evidence="6">
    <location>
        <begin position="45"/>
        <end position="268"/>
    </location>
</feature>
<sequence length="268" mass="29126">MKTWKKLLTVLSATALTSLVALAPATALAEDALPAQVQAIKDAGVLKVGVKEDVPGFGYFSPDTNEHEGFEIDLARKIAEEITGSADNIEFTGVTAKTRGPLLDNGEVDMIIATFTITEERKETYNFTDPYYTDEVGFLVKTDAGYSDLASLAGKNIGVSQTSTTQAKIEEEGAKDDLTFNFSEYATYPELKAALTANRIDAFAVDKSILAGYVDDQTSILEFGFAPQEYGVTTKLDNTELNDYLNDLLDKWEEDGTLADMKATHGLE</sequence>
<dbReference type="Gene3D" id="3.40.190.10">
    <property type="entry name" value="Periplasmic binding protein-like II"/>
    <property type="match status" value="2"/>
</dbReference>
<keyword evidence="3 5" id="KW-0732">Signal</keyword>
<dbReference type="PROSITE" id="PS01039">
    <property type="entry name" value="SBP_BACTERIAL_3"/>
    <property type="match status" value="1"/>
</dbReference>
<evidence type="ECO:0000259" key="6">
    <source>
        <dbReference type="SMART" id="SM00062"/>
    </source>
</evidence>
<dbReference type="InterPro" id="IPR051455">
    <property type="entry name" value="Bact_solute-bind_prot3"/>
</dbReference>
<dbReference type="GO" id="GO:0005576">
    <property type="term" value="C:extracellular region"/>
    <property type="evidence" value="ECO:0007669"/>
    <property type="project" value="TreeGrafter"/>
</dbReference>
<dbReference type="EMBL" id="WJQS01000010">
    <property type="protein sequence ID" value="MRI86209.1"/>
    <property type="molecule type" value="Genomic_DNA"/>
</dbReference>
<comment type="similarity">
    <text evidence="1 4">Belongs to the bacterial solute-binding protein 3 family.</text>
</comment>
<dbReference type="Proteomes" id="UP000469870">
    <property type="component" value="Unassembled WGS sequence"/>
</dbReference>
<gene>
    <name evidence="8" type="ORF">GIY09_10165</name>
    <name evidence="7" type="ORF">GIY11_04220</name>
</gene>
<feature type="signal peptide" evidence="5">
    <location>
        <begin position="1"/>
        <end position="29"/>
    </location>
</feature>
<evidence type="ECO:0000256" key="4">
    <source>
        <dbReference type="RuleBase" id="RU003744"/>
    </source>
</evidence>
<dbReference type="RefSeq" id="WP_153861629.1">
    <property type="nucleotide sequence ID" value="NZ_WJQR01000003.1"/>
</dbReference>
<keyword evidence="2" id="KW-0813">Transport</keyword>
<keyword evidence="9" id="KW-1185">Reference proteome</keyword>
<dbReference type="PANTHER" id="PTHR30085:SF6">
    <property type="entry name" value="ABC TRANSPORTER GLUTAMINE-BINDING PROTEIN GLNH"/>
    <property type="match status" value="1"/>
</dbReference>
<dbReference type="Proteomes" id="UP000430975">
    <property type="component" value="Unassembled WGS sequence"/>
</dbReference>
<reference evidence="9 10" key="1">
    <citation type="submission" date="2019-11" db="EMBL/GenBank/DDBJ databases">
        <title>Characterisation of Fundicoccus ignavus gen. nov. sp. nov., a novel genus of the family Aerococcaceae isolated from bulk tank milk.</title>
        <authorList>
            <person name="Siebert A."/>
            <person name="Huptas C."/>
            <person name="Wenning M."/>
            <person name="Scherer S."/>
            <person name="Doll E.V."/>
        </authorList>
    </citation>
    <scope>NUCLEOTIDE SEQUENCE [LARGE SCALE GENOMIC DNA]</scope>
    <source>
        <strain evidence="7 10">DSM 109653</strain>
        <strain evidence="8 9">WS4759</strain>
    </source>
</reference>
<dbReference type="GO" id="GO:0030288">
    <property type="term" value="C:outer membrane-bounded periplasmic space"/>
    <property type="evidence" value="ECO:0007669"/>
    <property type="project" value="TreeGrafter"/>
</dbReference>
<dbReference type="InterPro" id="IPR018313">
    <property type="entry name" value="SBP_3_CS"/>
</dbReference>